<evidence type="ECO:0000313" key="1">
    <source>
        <dbReference type="EMBL" id="KAJ6682204.1"/>
    </source>
</evidence>
<gene>
    <name evidence="1" type="ORF">OIU74_020449</name>
</gene>
<protein>
    <submittedName>
        <fullName evidence="1">Uncharacterized protein</fullName>
    </submittedName>
</protein>
<proteinExistence type="predicted"/>
<comment type="caution">
    <text evidence="1">The sequence shown here is derived from an EMBL/GenBank/DDBJ whole genome shotgun (WGS) entry which is preliminary data.</text>
</comment>
<dbReference type="Proteomes" id="UP001151752">
    <property type="component" value="Chromosome 5"/>
</dbReference>
<accession>A0A9Q0SLI4</accession>
<dbReference type="EMBL" id="JAPFFM010000020">
    <property type="protein sequence ID" value="KAJ6682204.1"/>
    <property type="molecule type" value="Genomic_DNA"/>
</dbReference>
<sequence length="94" mass="10993">MSSHFFGAEACAFTGCETPTPPSPLCFLFRLLDPLLNLISTESGWSNGWWLSCRWWWWWRLVTAGAVGCIKSRRWLPAKEEKLILYSGCCWWWC</sequence>
<evidence type="ECO:0000313" key="2">
    <source>
        <dbReference type="Proteomes" id="UP001151752"/>
    </source>
</evidence>
<name>A0A9Q0SLI4_9ROSI</name>
<keyword evidence="2" id="KW-1185">Reference proteome</keyword>
<dbReference type="AlphaFoldDB" id="A0A9Q0SLI4"/>
<reference evidence="1" key="1">
    <citation type="submission" date="2022-11" db="EMBL/GenBank/DDBJ databases">
        <authorList>
            <person name="Hyden B.L."/>
            <person name="Feng K."/>
            <person name="Yates T."/>
            <person name="Jawdy S."/>
            <person name="Smart L.B."/>
            <person name="Muchero W."/>
        </authorList>
    </citation>
    <scope>NUCLEOTIDE SEQUENCE</scope>
    <source>
        <tissue evidence="1">Shoot tip</tissue>
    </source>
</reference>
<organism evidence="1 2">
    <name type="scientific">Salix koriyanagi</name>
    <dbReference type="NCBI Taxonomy" id="2511006"/>
    <lineage>
        <taxon>Eukaryota</taxon>
        <taxon>Viridiplantae</taxon>
        <taxon>Streptophyta</taxon>
        <taxon>Embryophyta</taxon>
        <taxon>Tracheophyta</taxon>
        <taxon>Spermatophyta</taxon>
        <taxon>Magnoliopsida</taxon>
        <taxon>eudicotyledons</taxon>
        <taxon>Gunneridae</taxon>
        <taxon>Pentapetalae</taxon>
        <taxon>rosids</taxon>
        <taxon>fabids</taxon>
        <taxon>Malpighiales</taxon>
        <taxon>Salicaceae</taxon>
        <taxon>Saliceae</taxon>
        <taxon>Salix</taxon>
    </lineage>
</organism>
<reference evidence="1" key="2">
    <citation type="journal article" date="2023" name="Int. J. Mol. Sci.">
        <title>De Novo Assembly and Annotation of 11 Diverse Shrub Willow (Salix) Genomes Reveals Novel Gene Organization in Sex-Linked Regions.</title>
        <authorList>
            <person name="Hyden B."/>
            <person name="Feng K."/>
            <person name="Yates T.B."/>
            <person name="Jawdy S."/>
            <person name="Cereghino C."/>
            <person name="Smart L.B."/>
            <person name="Muchero W."/>
        </authorList>
    </citation>
    <scope>NUCLEOTIDE SEQUENCE</scope>
    <source>
        <tissue evidence="1">Shoot tip</tissue>
    </source>
</reference>